<reference evidence="1 2" key="1">
    <citation type="journal article" date="2022" name="Plant J.">
        <title>Chromosome-level genome of Camellia lanceoleosa provides a valuable resource for understanding genome evolution and self-incompatibility.</title>
        <authorList>
            <person name="Gong W."/>
            <person name="Xiao S."/>
            <person name="Wang L."/>
            <person name="Liao Z."/>
            <person name="Chang Y."/>
            <person name="Mo W."/>
            <person name="Hu G."/>
            <person name="Li W."/>
            <person name="Zhao G."/>
            <person name="Zhu H."/>
            <person name="Hu X."/>
            <person name="Ji K."/>
            <person name="Xiang X."/>
            <person name="Song Q."/>
            <person name="Yuan D."/>
            <person name="Jin S."/>
            <person name="Zhang L."/>
        </authorList>
    </citation>
    <scope>NUCLEOTIDE SEQUENCE [LARGE SCALE GENOMIC DNA]</scope>
    <source>
        <strain evidence="1">SQ_2022a</strain>
    </source>
</reference>
<gene>
    <name evidence="1" type="ORF">LOK49_LG07G02223</name>
</gene>
<dbReference type="EMBL" id="CM045764">
    <property type="protein sequence ID" value="KAI8006366.1"/>
    <property type="molecule type" value="Genomic_DNA"/>
</dbReference>
<proteinExistence type="predicted"/>
<organism evidence="1 2">
    <name type="scientific">Camellia lanceoleosa</name>
    <dbReference type="NCBI Taxonomy" id="1840588"/>
    <lineage>
        <taxon>Eukaryota</taxon>
        <taxon>Viridiplantae</taxon>
        <taxon>Streptophyta</taxon>
        <taxon>Embryophyta</taxon>
        <taxon>Tracheophyta</taxon>
        <taxon>Spermatophyta</taxon>
        <taxon>Magnoliopsida</taxon>
        <taxon>eudicotyledons</taxon>
        <taxon>Gunneridae</taxon>
        <taxon>Pentapetalae</taxon>
        <taxon>asterids</taxon>
        <taxon>Ericales</taxon>
        <taxon>Theaceae</taxon>
        <taxon>Camellia</taxon>
    </lineage>
</organism>
<dbReference type="Proteomes" id="UP001060215">
    <property type="component" value="Chromosome 7"/>
</dbReference>
<evidence type="ECO:0000313" key="2">
    <source>
        <dbReference type="Proteomes" id="UP001060215"/>
    </source>
</evidence>
<accession>A0ACC0H1T5</accession>
<protein>
    <submittedName>
        <fullName evidence="1">Uncharacterized protein</fullName>
    </submittedName>
</protein>
<evidence type="ECO:0000313" key="1">
    <source>
        <dbReference type="EMBL" id="KAI8006366.1"/>
    </source>
</evidence>
<keyword evidence="2" id="KW-1185">Reference proteome</keyword>
<comment type="caution">
    <text evidence="1">The sequence shown here is derived from an EMBL/GenBank/DDBJ whole genome shotgun (WGS) entry which is preliminary data.</text>
</comment>
<name>A0ACC0H1T5_9ERIC</name>
<sequence length="158" mass="17292">MGGEMMGNEGECEEVGEGERKPEDPFENPQFLEALLSSAMFFSLNNVVVKMGLSVLLREMKWRSKNRDWRARLFLNSALIFSGWNEFEESSMRALAAMGVDGAICFVGADDGTVGEREAATVAERLQLGLMSLVNRGEVVVLLIDIISNAAIVAATEI</sequence>